<feature type="region of interest" description="Disordered" evidence="3">
    <location>
        <begin position="339"/>
        <end position="358"/>
    </location>
</feature>
<keyword evidence="7" id="KW-1185">Reference proteome</keyword>
<dbReference type="NCBIfam" id="TIGR00254">
    <property type="entry name" value="GGDEF"/>
    <property type="match status" value="1"/>
</dbReference>
<proteinExistence type="predicted"/>
<dbReference type="Proteomes" id="UP001520878">
    <property type="component" value="Unassembled WGS sequence"/>
</dbReference>
<dbReference type="Pfam" id="PF00990">
    <property type="entry name" value="GGDEF"/>
    <property type="match status" value="2"/>
</dbReference>
<feature type="transmembrane region" description="Helical" evidence="4">
    <location>
        <begin position="156"/>
        <end position="182"/>
    </location>
</feature>
<evidence type="ECO:0000313" key="6">
    <source>
        <dbReference type="EMBL" id="MCC2615856.1"/>
    </source>
</evidence>
<feature type="transmembrane region" description="Helical" evidence="4">
    <location>
        <begin position="85"/>
        <end position="103"/>
    </location>
</feature>
<comment type="caution">
    <text evidence="6">The sequence shown here is derived from an EMBL/GenBank/DDBJ whole genome shotgun (WGS) entry which is preliminary data.</text>
</comment>
<protein>
    <recommendedName>
        <fullName evidence="1">diguanylate cyclase</fullName>
        <ecNumber evidence="1">2.7.7.65</ecNumber>
    </recommendedName>
</protein>
<feature type="domain" description="GGDEF" evidence="5">
    <location>
        <begin position="256"/>
        <end position="407"/>
    </location>
</feature>
<keyword evidence="4" id="KW-1133">Transmembrane helix</keyword>
<dbReference type="PANTHER" id="PTHR45138">
    <property type="entry name" value="REGULATORY COMPONENTS OF SENSORY TRANSDUCTION SYSTEM"/>
    <property type="match status" value="1"/>
</dbReference>
<keyword evidence="4" id="KW-0472">Membrane</keyword>
<dbReference type="Gene3D" id="3.30.70.270">
    <property type="match status" value="1"/>
</dbReference>
<evidence type="ECO:0000256" key="4">
    <source>
        <dbReference type="SAM" id="Phobius"/>
    </source>
</evidence>
<evidence type="ECO:0000313" key="7">
    <source>
        <dbReference type="Proteomes" id="UP001520878"/>
    </source>
</evidence>
<dbReference type="InterPro" id="IPR043128">
    <property type="entry name" value="Rev_trsase/Diguanyl_cyclase"/>
</dbReference>
<dbReference type="PANTHER" id="PTHR45138:SF9">
    <property type="entry name" value="DIGUANYLATE CYCLASE DGCM-RELATED"/>
    <property type="match status" value="1"/>
</dbReference>
<gene>
    <name evidence="6" type="ORF">LJ739_06355</name>
</gene>
<name>A0ABS8G9G3_9ALTE</name>
<dbReference type="InterPro" id="IPR050469">
    <property type="entry name" value="Diguanylate_Cyclase"/>
</dbReference>
<dbReference type="InterPro" id="IPR000160">
    <property type="entry name" value="GGDEF_dom"/>
</dbReference>
<organism evidence="6 7">
    <name type="scientific">Fluctibacter halophilus</name>
    <dbReference type="NCBI Taxonomy" id="226011"/>
    <lineage>
        <taxon>Bacteria</taxon>
        <taxon>Pseudomonadati</taxon>
        <taxon>Pseudomonadota</taxon>
        <taxon>Gammaproteobacteria</taxon>
        <taxon>Alteromonadales</taxon>
        <taxon>Alteromonadaceae</taxon>
        <taxon>Fluctibacter</taxon>
    </lineage>
</organism>
<evidence type="ECO:0000256" key="1">
    <source>
        <dbReference type="ARBA" id="ARBA00012528"/>
    </source>
</evidence>
<dbReference type="RefSeq" id="WP_229158176.1">
    <property type="nucleotide sequence ID" value="NZ_JAJEWP010000001.1"/>
</dbReference>
<feature type="transmembrane region" description="Helical" evidence="4">
    <location>
        <begin position="115"/>
        <end position="136"/>
    </location>
</feature>
<reference evidence="6 7" key="1">
    <citation type="submission" date="2021-10" db="EMBL/GenBank/DDBJ databases">
        <title>Draft genome of Aestuariibacter halophilus JC2043.</title>
        <authorList>
            <person name="Emsley S.A."/>
            <person name="Pfannmuller K.M."/>
            <person name="Ushijima B."/>
            <person name="Saw J.H."/>
            <person name="Videau P."/>
        </authorList>
    </citation>
    <scope>NUCLEOTIDE SEQUENCE [LARGE SCALE GENOMIC DNA]</scope>
    <source>
        <strain evidence="6 7">JC2043</strain>
    </source>
</reference>
<comment type="catalytic activity">
    <reaction evidence="2">
        <text>2 GTP = 3',3'-c-di-GMP + 2 diphosphate</text>
        <dbReference type="Rhea" id="RHEA:24898"/>
        <dbReference type="ChEBI" id="CHEBI:33019"/>
        <dbReference type="ChEBI" id="CHEBI:37565"/>
        <dbReference type="ChEBI" id="CHEBI:58805"/>
        <dbReference type="EC" id="2.7.7.65"/>
    </reaction>
</comment>
<dbReference type="EC" id="2.7.7.65" evidence="1"/>
<evidence type="ECO:0000256" key="3">
    <source>
        <dbReference type="SAM" id="MobiDB-lite"/>
    </source>
</evidence>
<evidence type="ECO:0000256" key="2">
    <source>
        <dbReference type="ARBA" id="ARBA00034247"/>
    </source>
</evidence>
<dbReference type="EMBL" id="JAJEWP010000001">
    <property type="protein sequence ID" value="MCC2615856.1"/>
    <property type="molecule type" value="Genomic_DNA"/>
</dbReference>
<evidence type="ECO:0000259" key="5">
    <source>
        <dbReference type="PROSITE" id="PS50887"/>
    </source>
</evidence>
<sequence length="407" mass="45123">MQALRPIATRTLVPSLAFVLTLTASFHFSTLLQQWLSSYAWVPLASLVASGLISLQFGRTRLVFTALLLGAYYYARFHLSPLGNSNLDIYADALILLLAWLAWRPDKGVHPFNVVITVIELVLVGGLCVVLLPQLGESMAPVLTTLYAPLYQLNPTLAAMLSPTQWLVYIAVFVIGLVRVILVPSNSQIALWFTVIGLMVANAIATPLVSAVIITWLALAFVISTLVDSFNMAFRDELTGIPSRRALMQYVQTLGRRYIVVMCDIDHFKKFNDTYGHDVGDQVLRLVASKFNQVSGGGRAFRYGGEEFTLIFPRKDLHDVLPHVDLLRQTIEQYPLVIRSKDRPTKPPKKGHNKKSAGTKTVSVTCSFGVAQRTSEVRDFMDILKVADQALYQAKKAGRNCVKAAQQ</sequence>
<accession>A0ABS8G9G3</accession>
<feature type="compositionally biased region" description="Basic residues" evidence="3">
    <location>
        <begin position="346"/>
        <end position="357"/>
    </location>
</feature>
<feature type="transmembrane region" description="Helical" evidence="4">
    <location>
        <begin position="38"/>
        <end position="55"/>
    </location>
</feature>
<dbReference type="SMART" id="SM00267">
    <property type="entry name" value="GGDEF"/>
    <property type="match status" value="1"/>
</dbReference>
<feature type="transmembrane region" description="Helical" evidence="4">
    <location>
        <begin position="62"/>
        <end position="79"/>
    </location>
</feature>
<dbReference type="SUPFAM" id="SSF55073">
    <property type="entry name" value="Nucleotide cyclase"/>
    <property type="match status" value="1"/>
</dbReference>
<keyword evidence="4" id="KW-0812">Transmembrane</keyword>
<dbReference type="CDD" id="cd01949">
    <property type="entry name" value="GGDEF"/>
    <property type="match status" value="1"/>
</dbReference>
<dbReference type="PROSITE" id="PS50887">
    <property type="entry name" value="GGDEF"/>
    <property type="match status" value="1"/>
</dbReference>
<feature type="transmembrane region" description="Helical" evidence="4">
    <location>
        <begin position="12"/>
        <end position="32"/>
    </location>
</feature>
<dbReference type="InterPro" id="IPR029787">
    <property type="entry name" value="Nucleotide_cyclase"/>
</dbReference>
<feature type="transmembrane region" description="Helical" evidence="4">
    <location>
        <begin position="211"/>
        <end position="234"/>
    </location>
</feature>